<dbReference type="KEGG" id="pda:120107303"/>
<keyword evidence="5" id="KW-1185">Reference proteome</keyword>
<evidence type="ECO:0000256" key="3">
    <source>
        <dbReference type="SAM" id="SignalP"/>
    </source>
</evidence>
<keyword evidence="1" id="KW-0479">Metal-binding</keyword>
<proteinExistence type="predicted"/>
<evidence type="ECO:0000256" key="1">
    <source>
        <dbReference type="PROSITE-ProRule" id="PRU00047"/>
    </source>
</evidence>
<protein>
    <submittedName>
        <fullName evidence="6">Uncharacterized protein LOC120107303</fullName>
    </submittedName>
</protein>
<dbReference type="PROSITE" id="PS50158">
    <property type="entry name" value="ZF_CCHC"/>
    <property type="match status" value="1"/>
</dbReference>
<dbReference type="Pfam" id="PF14223">
    <property type="entry name" value="Retrotran_gag_2"/>
    <property type="match status" value="1"/>
</dbReference>
<reference evidence="6" key="1">
    <citation type="submission" date="2025-08" db="UniProtKB">
        <authorList>
            <consortium name="RefSeq"/>
        </authorList>
    </citation>
    <scope>IDENTIFICATION</scope>
    <source>
        <tissue evidence="6">Young leaves</tissue>
    </source>
</reference>
<feature type="domain" description="CCHC-type" evidence="4">
    <location>
        <begin position="252"/>
        <end position="265"/>
    </location>
</feature>
<name>A0A8B8ZY28_PHODC</name>
<evidence type="ECO:0000256" key="2">
    <source>
        <dbReference type="SAM" id="MobiDB-lite"/>
    </source>
</evidence>
<evidence type="ECO:0000313" key="6">
    <source>
        <dbReference type="RefSeq" id="XP_038976448.1"/>
    </source>
</evidence>
<keyword evidence="3" id="KW-0732">Signal</keyword>
<feature type="signal peptide" evidence="3">
    <location>
        <begin position="1"/>
        <end position="16"/>
    </location>
</feature>
<feature type="region of interest" description="Disordered" evidence="2">
    <location>
        <begin position="17"/>
        <end position="45"/>
    </location>
</feature>
<dbReference type="GO" id="GO:0003676">
    <property type="term" value="F:nucleic acid binding"/>
    <property type="evidence" value="ECO:0007669"/>
    <property type="project" value="InterPro"/>
</dbReference>
<gene>
    <name evidence="6" type="primary">LOC120107303</name>
</gene>
<dbReference type="OrthoDB" id="685040at2759"/>
<dbReference type="InterPro" id="IPR001878">
    <property type="entry name" value="Znf_CCHC"/>
</dbReference>
<feature type="compositionally biased region" description="Polar residues" evidence="2">
    <location>
        <begin position="228"/>
        <end position="239"/>
    </location>
</feature>
<dbReference type="GeneID" id="120107303"/>
<keyword evidence="1" id="KW-0863">Zinc-finger</keyword>
<evidence type="ECO:0000259" key="4">
    <source>
        <dbReference type="PROSITE" id="PS50158"/>
    </source>
</evidence>
<dbReference type="GO" id="GO:0008270">
    <property type="term" value="F:zinc ion binding"/>
    <property type="evidence" value="ECO:0007669"/>
    <property type="project" value="UniProtKB-KW"/>
</dbReference>
<organism evidence="5 6">
    <name type="scientific">Phoenix dactylifera</name>
    <name type="common">Date palm</name>
    <dbReference type="NCBI Taxonomy" id="42345"/>
    <lineage>
        <taxon>Eukaryota</taxon>
        <taxon>Viridiplantae</taxon>
        <taxon>Streptophyta</taxon>
        <taxon>Embryophyta</taxon>
        <taxon>Tracheophyta</taxon>
        <taxon>Spermatophyta</taxon>
        <taxon>Magnoliopsida</taxon>
        <taxon>Liliopsida</taxon>
        <taxon>Arecaceae</taxon>
        <taxon>Coryphoideae</taxon>
        <taxon>Phoeniceae</taxon>
        <taxon>Phoenix</taxon>
    </lineage>
</organism>
<accession>A0A8B8ZY28</accession>
<feature type="compositionally biased region" description="Basic residues" evidence="2">
    <location>
        <begin position="209"/>
        <end position="222"/>
    </location>
</feature>
<dbReference type="AlphaFoldDB" id="A0A8B8ZY28"/>
<dbReference type="PANTHER" id="PTHR47592:SF27">
    <property type="entry name" value="OS08G0421700 PROTEIN"/>
    <property type="match status" value="1"/>
</dbReference>
<dbReference type="RefSeq" id="XP_038976448.1">
    <property type="nucleotide sequence ID" value="XM_039120520.1"/>
</dbReference>
<feature type="chain" id="PRO_5034298270" evidence="3">
    <location>
        <begin position="17"/>
        <end position="329"/>
    </location>
</feature>
<feature type="region of interest" description="Disordered" evidence="2">
    <location>
        <begin position="177"/>
        <end position="242"/>
    </location>
</feature>
<dbReference type="PANTHER" id="PTHR47592">
    <property type="entry name" value="PBF68 PROTEIN"/>
    <property type="match status" value="1"/>
</dbReference>
<dbReference type="Proteomes" id="UP000228380">
    <property type="component" value="Unplaced"/>
</dbReference>
<feature type="compositionally biased region" description="Polar residues" evidence="2">
    <location>
        <begin position="17"/>
        <end position="42"/>
    </location>
</feature>
<keyword evidence="1" id="KW-0862">Zinc</keyword>
<evidence type="ECO:0000313" key="5">
    <source>
        <dbReference type="Proteomes" id="UP000228380"/>
    </source>
</evidence>
<sequence>MRFWLTTLGLISAIGGSNPSASRPSTRNNPNLAPSDDASSTRTPEETNYHCLHRILGALSDRLYDIYYIAKSAKDLWDTLENKYGLDDAGVKRFKASDFSKFKFVDSKSMNDQIHEYETLILQLQANGTHLDESFQVACIIDKLSSTWSDFAKTLSHTQGDLSLTQVLNSIRIEEQHRLREKSHSSNPLPKVNNVESKPKSKNQNRFFRPNHNKSFKKKSFNHRNSFQPNNRKPNFSQNQKKEKEGESVRCCFVCGRTNHIANQCFYKITTPRQPRSKGPTTSGAQANMVTCGANSFETAIRSVSFIPEVNMTQLALDWWIDTGASIHV</sequence>